<dbReference type="RefSeq" id="WP_011963598.1">
    <property type="nucleotide sequence ID" value="NZ_BCNG01000019.1"/>
</dbReference>
<dbReference type="AlphaFoldDB" id="A0A075RZZ5"/>
<dbReference type="GeneID" id="66552938"/>
<dbReference type="Pfam" id="PF13637">
    <property type="entry name" value="Ank_4"/>
    <property type="match status" value="1"/>
</dbReference>
<dbReference type="KEGG" id="fpw:IA04_07025"/>
<dbReference type="Pfam" id="PF12796">
    <property type="entry name" value="Ank_2"/>
    <property type="match status" value="1"/>
</dbReference>
<sequence>MKTKNILQFLLLFTMFAKAQHKDVFQIARNGTLEEIESLYNSNHEIINTLNDQQYSPLILACYKGNVKVALFLAEKVKDINYNSTSGTALMASVMSGDINILKKLLEHNANVNITDKNQKTALIYACFFNKTEIAKLLLKAETNINHKDNDGKTALDYATFNKNTELIILLTNK</sequence>
<dbReference type="KEGG" id="fpc:FPSM_01947"/>
<dbReference type="PROSITE" id="PS50088">
    <property type="entry name" value="ANK_REPEAT"/>
    <property type="match status" value="2"/>
</dbReference>
<dbReference type="InterPro" id="IPR002110">
    <property type="entry name" value="Ankyrin_rpt"/>
</dbReference>
<organism evidence="3 4">
    <name type="scientific">Flavobacterium psychrophilum</name>
    <dbReference type="NCBI Taxonomy" id="96345"/>
    <lineage>
        <taxon>Bacteria</taxon>
        <taxon>Pseudomonadati</taxon>
        <taxon>Bacteroidota</taxon>
        <taxon>Flavobacteriia</taxon>
        <taxon>Flavobacteriales</taxon>
        <taxon>Flavobacteriaceae</taxon>
        <taxon>Flavobacterium</taxon>
    </lineage>
</organism>
<dbReference type="Gene3D" id="1.25.40.20">
    <property type="entry name" value="Ankyrin repeat-containing domain"/>
    <property type="match status" value="2"/>
</dbReference>
<dbReference type="PANTHER" id="PTHR24180">
    <property type="entry name" value="CYCLIN-DEPENDENT KINASE INHIBITOR 2C-RELATED"/>
    <property type="match status" value="1"/>
</dbReference>
<protein>
    <submittedName>
        <fullName evidence="3">Ankyrin repeat domain-containing protein</fullName>
    </submittedName>
</protein>
<dbReference type="OMA" id="ISHGHKD"/>
<evidence type="ECO:0000256" key="2">
    <source>
        <dbReference type="ARBA" id="ARBA00023043"/>
    </source>
</evidence>
<name>A0A075RZZ5_FLAPS</name>
<keyword evidence="1" id="KW-0677">Repeat</keyword>
<dbReference type="KEGG" id="fpv:IA03_07120"/>
<accession>A0A075RZZ5</accession>
<reference evidence="3 4" key="1">
    <citation type="submission" date="2020-07" db="EMBL/GenBank/DDBJ databases">
        <title>Genomic characterization of Flavobacterium psychrophilum strains.</title>
        <authorList>
            <person name="Castillo D."/>
            <person name="Jorgensen J."/>
            <person name="Middelboe M."/>
        </authorList>
    </citation>
    <scope>NUCLEOTIDE SEQUENCE [LARGE SCALE GENOMIC DNA]</scope>
    <source>
        <strain evidence="3 4">FPS-R7</strain>
    </source>
</reference>
<proteinExistence type="predicted"/>
<evidence type="ECO:0000313" key="4">
    <source>
        <dbReference type="Proteomes" id="UP000596329"/>
    </source>
</evidence>
<dbReference type="PANTHER" id="PTHR24180:SF45">
    <property type="entry name" value="POLY [ADP-RIBOSE] POLYMERASE TANKYRASE"/>
    <property type="match status" value="1"/>
</dbReference>
<dbReference type="SMART" id="SM00248">
    <property type="entry name" value="ANK"/>
    <property type="match status" value="3"/>
</dbReference>
<dbReference type="KEGG" id="fpk:IA06_07070"/>
<gene>
    <name evidence="3" type="ORF">H0H26_11985</name>
</gene>
<evidence type="ECO:0000313" key="3">
    <source>
        <dbReference type="EMBL" id="QRE03592.1"/>
    </source>
</evidence>
<dbReference type="KEGG" id="fpq:IB65_07020"/>
<dbReference type="InterPro" id="IPR051637">
    <property type="entry name" value="Ank_repeat_dom-contain_49"/>
</dbReference>
<dbReference type="InterPro" id="IPR036770">
    <property type="entry name" value="Ankyrin_rpt-contain_sf"/>
</dbReference>
<dbReference type="PROSITE" id="PS50297">
    <property type="entry name" value="ANK_REP_REGION"/>
    <property type="match status" value="1"/>
</dbReference>
<dbReference type="EMBL" id="CP059075">
    <property type="protein sequence ID" value="QRE03592.1"/>
    <property type="molecule type" value="Genomic_DNA"/>
</dbReference>
<evidence type="ECO:0000256" key="1">
    <source>
        <dbReference type="ARBA" id="ARBA00022737"/>
    </source>
</evidence>
<keyword evidence="2" id="KW-0040">ANK repeat</keyword>
<dbReference type="Proteomes" id="UP000596329">
    <property type="component" value="Chromosome"/>
</dbReference>
<dbReference type="SUPFAM" id="SSF48403">
    <property type="entry name" value="Ankyrin repeat"/>
    <property type="match status" value="1"/>
</dbReference>